<protein>
    <submittedName>
        <fullName evidence="2">Uncharacterized protein</fullName>
    </submittedName>
</protein>
<evidence type="ECO:0000256" key="1">
    <source>
        <dbReference type="SAM" id="MobiDB-lite"/>
    </source>
</evidence>
<feature type="compositionally biased region" description="Basic residues" evidence="1">
    <location>
        <begin position="43"/>
        <end position="59"/>
    </location>
</feature>
<keyword evidence="3" id="KW-1185">Reference proteome</keyword>
<evidence type="ECO:0000313" key="2">
    <source>
        <dbReference type="EMBL" id="WAQ96022.1"/>
    </source>
</evidence>
<feature type="region of interest" description="Disordered" evidence="1">
    <location>
        <begin position="34"/>
        <end position="71"/>
    </location>
</feature>
<organism evidence="2 3">
    <name type="scientific">Mya arenaria</name>
    <name type="common">Soft-shell clam</name>
    <dbReference type="NCBI Taxonomy" id="6604"/>
    <lineage>
        <taxon>Eukaryota</taxon>
        <taxon>Metazoa</taxon>
        <taxon>Spiralia</taxon>
        <taxon>Lophotrochozoa</taxon>
        <taxon>Mollusca</taxon>
        <taxon>Bivalvia</taxon>
        <taxon>Autobranchia</taxon>
        <taxon>Heteroconchia</taxon>
        <taxon>Euheterodonta</taxon>
        <taxon>Imparidentia</taxon>
        <taxon>Neoheterodontei</taxon>
        <taxon>Myida</taxon>
        <taxon>Myoidea</taxon>
        <taxon>Myidae</taxon>
        <taxon>Mya</taxon>
    </lineage>
</organism>
<dbReference type="Proteomes" id="UP001164746">
    <property type="component" value="Chromosome 2"/>
</dbReference>
<name>A0ABY7DEE3_MYAAR</name>
<proteinExistence type="predicted"/>
<reference evidence="2" key="1">
    <citation type="submission" date="2022-11" db="EMBL/GenBank/DDBJ databases">
        <title>Centuries of genome instability and evolution in soft-shell clam transmissible cancer (bioRxiv).</title>
        <authorList>
            <person name="Hart S.F.M."/>
            <person name="Yonemitsu M.A."/>
            <person name="Giersch R.M."/>
            <person name="Beal B.F."/>
            <person name="Arriagada G."/>
            <person name="Davis B.W."/>
            <person name="Ostrander E.A."/>
            <person name="Goff S.P."/>
            <person name="Metzger M.J."/>
        </authorList>
    </citation>
    <scope>NUCLEOTIDE SEQUENCE</scope>
    <source>
        <strain evidence="2">MELC-2E11</strain>
        <tissue evidence="2">Siphon/mantle</tissue>
    </source>
</reference>
<dbReference type="EMBL" id="CP111013">
    <property type="protein sequence ID" value="WAQ96022.1"/>
    <property type="molecule type" value="Genomic_DNA"/>
</dbReference>
<gene>
    <name evidence="2" type="ORF">MAR_028712</name>
</gene>
<feature type="non-terminal residue" evidence="2">
    <location>
        <position position="125"/>
    </location>
</feature>
<evidence type="ECO:0000313" key="3">
    <source>
        <dbReference type="Proteomes" id="UP001164746"/>
    </source>
</evidence>
<sequence>MANLARAVYQKTGQEVYRNTMEQANTTLPSKEAQYSNLGMSMGRKKMSKDRQAVHRRRSVIPTNKVEPSHGEVNDAMQKLGLGDMVIDTDEERDHVMKLIRAMPRPMSVKKDMRSQENGIFYDTE</sequence>
<accession>A0ABY7DEE3</accession>